<evidence type="ECO:0000313" key="4">
    <source>
        <dbReference type="Proteomes" id="UP000186817"/>
    </source>
</evidence>
<dbReference type="AlphaFoldDB" id="A0A1Q9DLV4"/>
<evidence type="ECO:0000256" key="2">
    <source>
        <dbReference type="ARBA" id="ARBA00023043"/>
    </source>
</evidence>
<dbReference type="Proteomes" id="UP000186817">
    <property type="component" value="Unassembled WGS sequence"/>
</dbReference>
<dbReference type="InterPro" id="IPR036770">
    <property type="entry name" value="Ankyrin_rpt-contain_sf"/>
</dbReference>
<dbReference type="InterPro" id="IPR002110">
    <property type="entry name" value="Ankyrin_rpt"/>
</dbReference>
<keyword evidence="1" id="KW-0677">Repeat</keyword>
<dbReference type="PROSITE" id="PS50088">
    <property type="entry name" value="ANK_REPEAT"/>
    <property type="match status" value="2"/>
</dbReference>
<dbReference type="PANTHER" id="PTHR24171:SF8">
    <property type="entry name" value="BRCA1-ASSOCIATED RING DOMAIN PROTEIN 1"/>
    <property type="match status" value="1"/>
</dbReference>
<dbReference type="Pfam" id="PF13637">
    <property type="entry name" value="Ank_4"/>
    <property type="match status" value="1"/>
</dbReference>
<dbReference type="PANTHER" id="PTHR24171">
    <property type="entry name" value="ANKYRIN REPEAT DOMAIN-CONTAINING PROTEIN 39-RELATED"/>
    <property type="match status" value="1"/>
</dbReference>
<proteinExistence type="predicted"/>
<dbReference type="OrthoDB" id="3200163at2759"/>
<organism evidence="3 4">
    <name type="scientific">Symbiodinium microadriaticum</name>
    <name type="common">Dinoflagellate</name>
    <name type="synonym">Zooxanthella microadriatica</name>
    <dbReference type="NCBI Taxonomy" id="2951"/>
    <lineage>
        <taxon>Eukaryota</taxon>
        <taxon>Sar</taxon>
        <taxon>Alveolata</taxon>
        <taxon>Dinophyceae</taxon>
        <taxon>Suessiales</taxon>
        <taxon>Symbiodiniaceae</taxon>
        <taxon>Symbiodinium</taxon>
    </lineage>
</organism>
<reference evidence="3 4" key="1">
    <citation type="submission" date="2016-02" db="EMBL/GenBank/DDBJ databases">
        <title>Genome analysis of coral dinoflagellate symbionts highlights evolutionary adaptations to a symbiotic lifestyle.</title>
        <authorList>
            <person name="Aranda M."/>
            <person name="Li Y."/>
            <person name="Liew Y.J."/>
            <person name="Baumgarten S."/>
            <person name="Simakov O."/>
            <person name="Wilson M."/>
            <person name="Piel J."/>
            <person name="Ashoor H."/>
            <person name="Bougouffa S."/>
            <person name="Bajic V.B."/>
            <person name="Ryu T."/>
            <person name="Ravasi T."/>
            <person name="Bayer T."/>
            <person name="Micklem G."/>
            <person name="Kim H."/>
            <person name="Bhak J."/>
            <person name="Lajeunesse T.C."/>
            <person name="Voolstra C.R."/>
        </authorList>
    </citation>
    <scope>NUCLEOTIDE SEQUENCE [LARGE SCALE GENOMIC DNA]</scope>
    <source>
        <strain evidence="3 4">CCMP2467</strain>
    </source>
</reference>
<keyword evidence="4" id="KW-1185">Reference proteome</keyword>
<protein>
    <submittedName>
        <fullName evidence="3">BRCA1-associated RING domain protein 1</fullName>
    </submittedName>
</protein>
<evidence type="ECO:0000256" key="1">
    <source>
        <dbReference type="ARBA" id="ARBA00022737"/>
    </source>
</evidence>
<gene>
    <name evidence="3" type="primary">Bard1</name>
    <name evidence="3" type="ORF">AK812_SmicGene21665</name>
</gene>
<dbReference type="EMBL" id="LSRX01000478">
    <property type="protein sequence ID" value="OLP96152.1"/>
    <property type="molecule type" value="Genomic_DNA"/>
</dbReference>
<dbReference type="Gene3D" id="1.25.40.20">
    <property type="entry name" value="Ankyrin repeat-containing domain"/>
    <property type="match status" value="1"/>
</dbReference>
<keyword evidence="2" id="KW-0040">ANK repeat</keyword>
<dbReference type="GO" id="GO:0004842">
    <property type="term" value="F:ubiquitin-protein transferase activity"/>
    <property type="evidence" value="ECO:0007669"/>
    <property type="project" value="TreeGrafter"/>
</dbReference>
<dbReference type="SMART" id="SM00248">
    <property type="entry name" value="ANK"/>
    <property type="match status" value="2"/>
</dbReference>
<accession>A0A1Q9DLV4</accession>
<comment type="caution">
    <text evidence="3">The sequence shown here is derived from an EMBL/GenBank/DDBJ whole genome shotgun (WGS) entry which is preliminary data.</text>
</comment>
<dbReference type="PROSITE" id="PS50297">
    <property type="entry name" value="ANK_REP_REGION"/>
    <property type="match status" value="1"/>
</dbReference>
<dbReference type="GO" id="GO:0085020">
    <property type="term" value="P:protein K6-linked ubiquitination"/>
    <property type="evidence" value="ECO:0007669"/>
    <property type="project" value="TreeGrafter"/>
</dbReference>
<evidence type="ECO:0000313" key="3">
    <source>
        <dbReference type="EMBL" id="OLP96152.1"/>
    </source>
</evidence>
<name>A0A1Q9DLV4_SYMMI</name>
<sequence length="514" mass="56362">MVRDMSGAREMTMEQMIAMKEGLEAQIRAMGQPEDPKACLKGKFSQAAGYKADVEEEPRKLESGQTYEVVANFVAVRKLPSLEAPFVRRLQKGAKVEMFEWDKTRRWRRVCIEAPVDAQVKPRAPTMTEAQKRWATAEPVWDSVSGKWVDAAPKVEVLDSDSDAEDAVVRRDAWIMVHHPDMGLLLQAAQPGDVPETPLSDSAAKEPKPVSRQQDQQLPGQAAVPAAAFAVEKARFDFYWGNTPNASPPPLQSQPIVQSHGAQILPAARHDAAVTPEVPAEPALIAAVRSGDEESVRVLLQTGHDPNVVDALGETPLFEAASAANLRIVAALLLHGADSLHRTEHGAVAADVAEDPATRALLRRWDGQDSVPKSDLVQMLGKLTEADAKSLASRLKLEVGMEELKESQPESLAQIDAASPGVRYRVVYKKVAVRKEPNTKSQAWRQVPQGEIVEMFEWDDSHAWRRVRILAIREAEEGGGMQEVDGWMLIESPSIGVLLQEVSQGDDSDDDFAG</sequence>
<dbReference type="SUPFAM" id="SSF48403">
    <property type="entry name" value="Ankyrin repeat"/>
    <property type="match status" value="1"/>
</dbReference>